<evidence type="ECO:0000259" key="2">
    <source>
        <dbReference type="Pfam" id="PF03749"/>
    </source>
</evidence>
<evidence type="ECO:0000313" key="5">
    <source>
        <dbReference type="Proteomes" id="UP000267841"/>
    </source>
</evidence>
<dbReference type="AlphaFoldDB" id="A0A497XV56"/>
<gene>
    <name evidence="1" type="primary">sfsA</name>
    <name evidence="4" type="ORF">BCF55_1331</name>
</gene>
<dbReference type="InterPro" id="IPR040452">
    <property type="entry name" value="SfsA_C"/>
</dbReference>
<evidence type="ECO:0000256" key="1">
    <source>
        <dbReference type="HAMAP-Rule" id="MF_00095"/>
    </source>
</evidence>
<dbReference type="PANTHER" id="PTHR30545">
    <property type="entry name" value="SUGAR FERMENTATION STIMULATION PROTEIN A"/>
    <property type="match status" value="1"/>
</dbReference>
<dbReference type="GO" id="GO:0003677">
    <property type="term" value="F:DNA binding"/>
    <property type="evidence" value="ECO:0007669"/>
    <property type="project" value="InterPro"/>
</dbReference>
<dbReference type="Gene3D" id="3.40.1350.60">
    <property type="match status" value="1"/>
</dbReference>
<keyword evidence="5" id="KW-1185">Reference proteome</keyword>
<feature type="domain" description="Sugar fermentation stimulation protein C-terminal" evidence="2">
    <location>
        <begin position="84"/>
        <end position="208"/>
    </location>
</feature>
<dbReference type="OrthoDB" id="9802365at2"/>
<evidence type="ECO:0000259" key="3">
    <source>
        <dbReference type="Pfam" id="PF17746"/>
    </source>
</evidence>
<dbReference type="InterPro" id="IPR005224">
    <property type="entry name" value="SfsA"/>
</dbReference>
<dbReference type="PANTHER" id="PTHR30545:SF2">
    <property type="entry name" value="SUGAR FERMENTATION STIMULATION PROTEIN A"/>
    <property type="match status" value="1"/>
</dbReference>
<dbReference type="Pfam" id="PF17746">
    <property type="entry name" value="SfsA_N"/>
    <property type="match status" value="1"/>
</dbReference>
<comment type="caution">
    <text evidence="4">The sequence shown here is derived from an EMBL/GenBank/DDBJ whole genome shotgun (WGS) entry which is preliminary data.</text>
</comment>
<dbReference type="CDD" id="cd22358">
    <property type="entry name" value="SfsA-like_archaeal"/>
    <property type="match status" value="1"/>
</dbReference>
<organism evidence="4 5">
    <name type="scientific">Hydrogenivirga caldilitoris</name>
    <dbReference type="NCBI Taxonomy" id="246264"/>
    <lineage>
        <taxon>Bacteria</taxon>
        <taxon>Pseudomonadati</taxon>
        <taxon>Aquificota</taxon>
        <taxon>Aquificia</taxon>
        <taxon>Aquificales</taxon>
        <taxon>Aquificaceae</taxon>
        <taxon>Hydrogenivirga</taxon>
    </lineage>
</organism>
<name>A0A497XV56_9AQUI</name>
<dbReference type="Pfam" id="PF03749">
    <property type="entry name" value="SfsA"/>
    <property type="match status" value="1"/>
</dbReference>
<dbReference type="Proteomes" id="UP000267841">
    <property type="component" value="Unassembled WGS sequence"/>
</dbReference>
<evidence type="ECO:0000313" key="4">
    <source>
        <dbReference type="EMBL" id="RLJ71042.1"/>
    </source>
</evidence>
<comment type="similarity">
    <text evidence="1">Belongs to the SfsA family.</text>
</comment>
<feature type="domain" description="SfsA N-terminal OB" evidence="3">
    <location>
        <begin position="12"/>
        <end position="75"/>
    </location>
</feature>
<dbReference type="Gene3D" id="2.40.50.580">
    <property type="match status" value="1"/>
</dbReference>
<dbReference type="NCBIfam" id="TIGR00230">
    <property type="entry name" value="sfsA"/>
    <property type="match status" value="1"/>
</dbReference>
<sequence>MELGELTPATFVERLNRFVCLVNLNDKLEKVLIRNTGRLKELLTPGREVYLRYKEGGKYRYELLLVRLDKTLVCVDSHLPPKLLVEYALKTGYPWKLLDYKYEFRVGTSRLDLLINKRILVETKSVNLVIDGTAMFPDAPTTRGSKHVEELIRSADTYKPEIVFIVQREDALRFTPNKTMDPVFSEALKRFSSMGFTVRAFVCRVNLEEITIKEEIPVIY</sequence>
<dbReference type="RefSeq" id="WP_121011781.1">
    <property type="nucleotide sequence ID" value="NZ_RCCJ01000001.1"/>
</dbReference>
<accession>A0A497XV56</accession>
<dbReference type="EMBL" id="RCCJ01000001">
    <property type="protein sequence ID" value="RLJ71042.1"/>
    <property type="molecule type" value="Genomic_DNA"/>
</dbReference>
<reference evidence="4 5" key="1">
    <citation type="submission" date="2018-10" db="EMBL/GenBank/DDBJ databases">
        <title>Genomic Encyclopedia of Archaeal and Bacterial Type Strains, Phase II (KMG-II): from individual species to whole genera.</title>
        <authorList>
            <person name="Goeker M."/>
        </authorList>
    </citation>
    <scope>NUCLEOTIDE SEQUENCE [LARGE SCALE GENOMIC DNA]</scope>
    <source>
        <strain evidence="4 5">DSM 16510</strain>
    </source>
</reference>
<proteinExistence type="inferred from homology"/>
<dbReference type="HAMAP" id="MF_00095">
    <property type="entry name" value="SfsA"/>
    <property type="match status" value="1"/>
</dbReference>
<dbReference type="InterPro" id="IPR041465">
    <property type="entry name" value="SfsA_N"/>
</dbReference>
<protein>
    <recommendedName>
        <fullName evidence="1">Sugar fermentation stimulation protein homolog</fullName>
    </recommendedName>
</protein>